<reference evidence="1 2" key="1">
    <citation type="journal article" date="2004" name="Syst. Appl. Microbiol.">
        <title>Cryptoendolithic actinomycetes from antarctic sandstone rock samples: Micromonospora endolithica sp. nov. and two isolates related to Micromonospora coerulea Jensen 1932.</title>
        <authorList>
            <person name="Hirsch P."/>
            <person name="Mevs U."/>
            <person name="Kroppenstedt R.M."/>
            <person name="Schumann P."/>
            <person name="Stackebrandt E."/>
        </authorList>
    </citation>
    <scope>NUCLEOTIDE SEQUENCE [LARGE SCALE GENOMIC DNA]</scope>
    <source>
        <strain evidence="1 2">JCM 12677</strain>
    </source>
</reference>
<protein>
    <submittedName>
        <fullName evidence="1">Uncharacterized protein</fullName>
    </submittedName>
</protein>
<keyword evidence="2" id="KW-1185">Reference proteome</keyword>
<name>A0A3A9YZH2_9ACTN</name>
<gene>
    <name evidence="1" type="ORF">D7223_24300</name>
</gene>
<proteinExistence type="predicted"/>
<comment type="caution">
    <text evidence="1">The sequence shown here is derived from an EMBL/GenBank/DDBJ whole genome shotgun (WGS) entry which is preliminary data.</text>
</comment>
<dbReference type="Proteomes" id="UP000281726">
    <property type="component" value="Unassembled WGS sequence"/>
</dbReference>
<dbReference type="EMBL" id="RBAK01000011">
    <property type="protein sequence ID" value="RKN41458.1"/>
    <property type="molecule type" value="Genomic_DNA"/>
</dbReference>
<evidence type="ECO:0000313" key="1">
    <source>
        <dbReference type="EMBL" id="RKN41458.1"/>
    </source>
</evidence>
<sequence length="69" mass="7150">MPFNARGGVSASVRYYRISAQLQGGGHVSCVLTVTGAGRTTTSSGTARGGHNIASAQICRDFDGQWDSC</sequence>
<accession>A0A3A9YZH2</accession>
<dbReference type="AlphaFoldDB" id="A0A3A9YZH2"/>
<evidence type="ECO:0000313" key="2">
    <source>
        <dbReference type="Proteomes" id="UP000281726"/>
    </source>
</evidence>
<organism evidence="1 2">
    <name type="scientific">Micromonospora endolithica</name>
    <dbReference type="NCBI Taxonomy" id="230091"/>
    <lineage>
        <taxon>Bacteria</taxon>
        <taxon>Bacillati</taxon>
        <taxon>Actinomycetota</taxon>
        <taxon>Actinomycetes</taxon>
        <taxon>Micromonosporales</taxon>
        <taxon>Micromonosporaceae</taxon>
        <taxon>Micromonospora</taxon>
    </lineage>
</organism>